<dbReference type="EMBL" id="LAZR01033462">
    <property type="protein sequence ID" value="KKL48007.1"/>
    <property type="molecule type" value="Genomic_DNA"/>
</dbReference>
<reference evidence="2" key="1">
    <citation type="journal article" date="2015" name="Nature">
        <title>Complex archaea that bridge the gap between prokaryotes and eukaryotes.</title>
        <authorList>
            <person name="Spang A."/>
            <person name="Saw J.H."/>
            <person name="Jorgensen S.L."/>
            <person name="Zaremba-Niedzwiedzka K."/>
            <person name="Martijn J."/>
            <person name="Lind A.E."/>
            <person name="van Eijk R."/>
            <person name="Schleper C."/>
            <person name="Guy L."/>
            <person name="Ettema T.J."/>
        </authorList>
    </citation>
    <scope>NUCLEOTIDE SEQUENCE</scope>
</reference>
<evidence type="ECO:0000313" key="2">
    <source>
        <dbReference type="EMBL" id="KKL48007.1"/>
    </source>
</evidence>
<gene>
    <name evidence="2" type="ORF">LCGC14_2329820</name>
</gene>
<dbReference type="InterPro" id="IPR025575">
    <property type="entry name" value="DpnD/PcfM_C"/>
</dbReference>
<dbReference type="Pfam" id="PF14207">
    <property type="entry name" value="DpnD-PcfM"/>
    <property type="match status" value="1"/>
</dbReference>
<sequence length="82" mass="8930">MDCQQCKKNGTTNCIGTGAGSGCFESLNIEIHKIEICETLCRVVEVKAEHAHDALIGIRQQYVDGKIVLDSNDIQGVVIELL</sequence>
<protein>
    <recommendedName>
        <fullName evidence="1">DpnD/PcfM-like C-terminal domain-containing protein</fullName>
    </recommendedName>
</protein>
<dbReference type="PROSITE" id="PS51257">
    <property type="entry name" value="PROKAR_LIPOPROTEIN"/>
    <property type="match status" value="1"/>
</dbReference>
<name>A0A0F9FA88_9ZZZZ</name>
<comment type="caution">
    <text evidence="2">The sequence shown here is derived from an EMBL/GenBank/DDBJ whole genome shotgun (WGS) entry which is preliminary data.</text>
</comment>
<accession>A0A0F9FA88</accession>
<organism evidence="2">
    <name type="scientific">marine sediment metagenome</name>
    <dbReference type="NCBI Taxonomy" id="412755"/>
    <lineage>
        <taxon>unclassified sequences</taxon>
        <taxon>metagenomes</taxon>
        <taxon>ecological metagenomes</taxon>
    </lineage>
</organism>
<feature type="domain" description="DpnD/PcfM-like C-terminal" evidence="1">
    <location>
        <begin position="33"/>
        <end position="75"/>
    </location>
</feature>
<proteinExistence type="predicted"/>
<dbReference type="AlphaFoldDB" id="A0A0F9FA88"/>
<evidence type="ECO:0000259" key="1">
    <source>
        <dbReference type="Pfam" id="PF14207"/>
    </source>
</evidence>